<feature type="compositionally biased region" description="Basic and acidic residues" evidence="1">
    <location>
        <begin position="524"/>
        <end position="533"/>
    </location>
</feature>
<evidence type="ECO:0000313" key="3">
    <source>
        <dbReference type="EMBL" id="UUY05641.1"/>
    </source>
</evidence>
<feature type="transmembrane region" description="Helical" evidence="2">
    <location>
        <begin position="416"/>
        <end position="435"/>
    </location>
</feature>
<keyword evidence="2" id="KW-1133">Transmembrane helix</keyword>
<feature type="transmembrane region" description="Helical" evidence="2">
    <location>
        <begin position="338"/>
        <end position="360"/>
    </location>
</feature>
<evidence type="ECO:0000256" key="1">
    <source>
        <dbReference type="SAM" id="MobiDB-lite"/>
    </source>
</evidence>
<name>A0ABY5PLR9_9ACTN</name>
<evidence type="ECO:0008006" key="5">
    <source>
        <dbReference type="Google" id="ProtNLM"/>
    </source>
</evidence>
<feature type="transmembrane region" description="Helical" evidence="2">
    <location>
        <begin position="442"/>
        <end position="462"/>
    </location>
</feature>
<keyword evidence="2" id="KW-0472">Membrane</keyword>
<keyword evidence="2" id="KW-0812">Transmembrane</keyword>
<reference evidence="4" key="1">
    <citation type="submission" date="2021-11" db="EMBL/GenBank/DDBJ databases">
        <title>Cultivation dependent microbiological survey of springs from the worlds oldest radium mine currently devoted to the extraction of radon-saturated water.</title>
        <authorList>
            <person name="Kapinusova G."/>
            <person name="Smrhova T."/>
            <person name="Strejcek M."/>
            <person name="Suman J."/>
            <person name="Jani K."/>
            <person name="Pajer P."/>
            <person name="Uhlik O."/>
        </authorList>
    </citation>
    <scope>NUCLEOTIDE SEQUENCE [LARGE SCALE GENOMIC DNA]</scope>
    <source>
        <strain evidence="4">J379</strain>
    </source>
</reference>
<accession>A0ABY5PLR9</accession>
<feature type="transmembrane region" description="Helical" evidence="2">
    <location>
        <begin position="42"/>
        <end position="61"/>
    </location>
</feature>
<feature type="transmembrane region" description="Helical" evidence="2">
    <location>
        <begin position="7"/>
        <end position="36"/>
    </location>
</feature>
<organism evidence="3 4">
    <name type="scientific">Svornostia abyssi</name>
    <dbReference type="NCBI Taxonomy" id="2898438"/>
    <lineage>
        <taxon>Bacteria</taxon>
        <taxon>Bacillati</taxon>
        <taxon>Actinomycetota</taxon>
        <taxon>Thermoleophilia</taxon>
        <taxon>Solirubrobacterales</taxon>
        <taxon>Baekduiaceae</taxon>
        <taxon>Svornostia</taxon>
    </lineage>
</organism>
<feature type="transmembrane region" description="Helical" evidence="2">
    <location>
        <begin position="313"/>
        <end position="332"/>
    </location>
</feature>
<dbReference type="EMBL" id="CP088295">
    <property type="protein sequence ID" value="UUY05641.1"/>
    <property type="molecule type" value="Genomic_DNA"/>
</dbReference>
<dbReference type="PANTHER" id="PTHR31610:SF0">
    <property type="entry name" value="SLC26A_SULP TRANSPORTER DOMAIN-CONTAINING PROTEIN"/>
    <property type="match status" value="1"/>
</dbReference>
<protein>
    <recommendedName>
        <fullName evidence="5">Xanthine/uracil/vitamin C permease</fullName>
    </recommendedName>
</protein>
<feature type="transmembrane region" description="Helical" evidence="2">
    <location>
        <begin position="140"/>
        <end position="158"/>
    </location>
</feature>
<feature type="transmembrane region" description="Helical" evidence="2">
    <location>
        <begin position="82"/>
        <end position="99"/>
    </location>
</feature>
<gene>
    <name evidence="3" type="ORF">LRS13_09020</name>
</gene>
<feature type="region of interest" description="Disordered" evidence="1">
    <location>
        <begin position="513"/>
        <end position="533"/>
    </location>
</feature>
<evidence type="ECO:0000313" key="4">
    <source>
        <dbReference type="Proteomes" id="UP001058860"/>
    </source>
</evidence>
<dbReference type="PANTHER" id="PTHR31610">
    <property type="entry name" value="SLR0360 PROTEIN"/>
    <property type="match status" value="1"/>
</dbReference>
<keyword evidence="4" id="KW-1185">Reference proteome</keyword>
<evidence type="ECO:0000256" key="2">
    <source>
        <dbReference type="SAM" id="Phobius"/>
    </source>
</evidence>
<feature type="transmembrane region" description="Helical" evidence="2">
    <location>
        <begin position="164"/>
        <end position="181"/>
    </location>
</feature>
<sequence length="533" mass="55165">MWTRGDLNAFFGLFINMLVNVIVLSGLCIGVVQIPADDVTGTILPALGVGLLVGNIYYFYLARQLAAKTGRTDVTALPYGPSVPHMFIVALVIMLPTFLATKDPIAAWSAGLAWCFIIGIIVLIGAFVGPYIRKFTPTAAMLGTLAGISITFISMGPAAQMWEAAWIALPVLAIIIIGFIADVKLPGNFPVGLAALLVGTALGWAGGFMETAAVGDAAESIAIGIPSLNIDLLMDGLGDISPLLATAIPLGIYNFTEAMSNVESAKSAGDDYPLRSVLLADGTGAIVGSALGSPFPPAVYIGHPGWKASGGRVSYSLATGILIFALCTLSLFPLLGAILPIPAIVPILLFIGLVIGAQAFSAVPKAYYPAIVLAMVPNIASWATTQINNTLAAGGTSADEIGFATIAQGGTNFEGLLLLGSGAVLAGMVLGAIAVFMIDRNFLWAAGYCFAGAALALVGLIHGEEVKFFAPIEVPLGYAFMGLVCIAFYFLKVPPRARDKDDPLDLELGDAGVEPAELLSPMPPEKKEAPAPA</sequence>
<dbReference type="Proteomes" id="UP001058860">
    <property type="component" value="Chromosome"/>
</dbReference>
<proteinExistence type="predicted"/>
<feature type="transmembrane region" description="Helical" evidence="2">
    <location>
        <begin position="105"/>
        <end position="128"/>
    </location>
</feature>
<feature type="transmembrane region" description="Helical" evidence="2">
    <location>
        <begin position="468"/>
        <end position="491"/>
    </location>
</feature>